<reference evidence="1 2" key="1">
    <citation type="submission" date="2024-05" db="EMBL/GenBank/DDBJ databases">
        <authorList>
            <person name="Duchaud E."/>
        </authorList>
    </citation>
    <scope>NUCLEOTIDE SEQUENCE [LARGE SCALE GENOMIC DNA]</scope>
    <source>
        <strain evidence="1">Ena-SAMPLE-TAB-13-05-2024-13:56:06:370-140308</strain>
    </source>
</reference>
<organism evidence="1 2">
    <name type="scientific">Tenacibaculum polynesiense</name>
    <dbReference type="NCBI Taxonomy" id="3137857"/>
    <lineage>
        <taxon>Bacteria</taxon>
        <taxon>Pseudomonadati</taxon>
        <taxon>Bacteroidota</taxon>
        <taxon>Flavobacteriia</taxon>
        <taxon>Flavobacteriales</taxon>
        <taxon>Flavobacteriaceae</taxon>
        <taxon>Tenacibaculum</taxon>
    </lineage>
</organism>
<evidence type="ECO:0008006" key="3">
    <source>
        <dbReference type="Google" id="ProtNLM"/>
    </source>
</evidence>
<dbReference type="EMBL" id="CAXJIO010000013">
    <property type="protein sequence ID" value="CAL2103673.1"/>
    <property type="molecule type" value="Genomic_DNA"/>
</dbReference>
<evidence type="ECO:0000313" key="1">
    <source>
        <dbReference type="EMBL" id="CAL2103673.1"/>
    </source>
</evidence>
<keyword evidence="2" id="KW-1185">Reference proteome</keyword>
<proteinExistence type="predicted"/>
<gene>
    <name evidence="1" type="ORF">T190423A01A_40266</name>
</gene>
<evidence type="ECO:0000313" key="2">
    <source>
        <dbReference type="Proteomes" id="UP001497527"/>
    </source>
</evidence>
<sequence length="206" mass="23249">MKHLKTIFSLVILATLIISCNQDNDIAVQQDKLTKEKLIKHLKERNPNYIFKEPQNHVTASKKEALHFKSLEELDAFLDTFDKRKKAMLTNAKHDFVHVGPEDGSGTNEDYSGYYRTSFYIGGFIPVYMNINFNTKNCEGSNLNSYISGGTMGVTYMHSGGNLYSNKKLGYISYYVEGVLNYNIFIEGIGTIYSENVSYGGKASCK</sequence>
<name>A0ABM9PDG8_9FLAO</name>
<dbReference type="RefSeq" id="WP_348717867.1">
    <property type="nucleotide sequence ID" value="NZ_CAXJIO010000013.1"/>
</dbReference>
<dbReference type="PROSITE" id="PS51257">
    <property type="entry name" value="PROKAR_LIPOPROTEIN"/>
    <property type="match status" value="1"/>
</dbReference>
<comment type="caution">
    <text evidence="1">The sequence shown here is derived from an EMBL/GenBank/DDBJ whole genome shotgun (WGS) entry which is preliminary data.</text>
</comment>
<dbReference type="Proteomes" id="UP001497527">
    <property type="component" value="Unassembled WGS sequence"/>
</dbReference>
<accession>A0ABM9PDG8</accession>
<protein>
    <recommendedName>
        <fullName evidence="3">Lipoprotein</fullName>
    </recommendedName>
</protein>